<name>A0A381VZQ2_9ZZZZ</name>
<gene>
    <name evidence="1" type="ORF">METZ01_LOCUS98643</name>
</gene>
<evidence type="ECO:0000313" key="1">
    <source>
        <dbReference type="EMBL" id="SVA45789.1"/>
    </source>
</evidence>
<protein>
    <recommendedName>
        <fullName evidence="2">Metallo-beta-lactamase domain-containing protein</fullName>
    </recommendedName>
</protein>
<evidence type="ECO:0008006" key="2">
    <source>
        <dbReference type="Google" id="ProtNLM"/>
    </source>
</evidence>
<dbReference type="CDD" id="cd06262">
    <property type="entry name" value="metallo-hydrolase-like_MBL-fold"/>
    <property type="match status" value="1"/>
</dbReference>
<reference evidence="1" key="1">
    <citation type="submission" date="2018-05" db="EMBL/GenBank/DDBJ databases">
        <authorList>
            <person name="Lanie J.A."/>
            <person name="Ng W.-L."/>
            <person name="Kazmierczak K.M."/>
            <person name="Andrzejewski T.M."/>
            <person name="Davidsen T.M."/>
            <person name="Wayne K.J."/>
            <person name="Tettelin H."/>
            <person name="Glass J.I."/>
            <person name="Rusch D."/>
            <person name="Podicherti R."/>
            <person name="Tsui H.-C.T."/>
            <person name="Winkler M.E."/>
        </authorList>
    </citation>
    <scope>NUCLEOTIDE SEQUENCE</scope>
</reference>
<proteinExistence type="predicted"/>
<dbReference type="InterPro" id="IPR036866">
    <property type="entry name" value="RibonucZ/Hydroxyglut_hydro"/>
</dbReference>
<dbReference type="Gene3D" id="3.60.15.10">
    <property type="entry name" value="Ribonuclease Z/Hydroxyacylglutathione hydrolase-like"/>
    <property type="match status" value="1"/>
</dbReference>
<sequence length="203" mass="22929">MKEILPNIYTWHEFSEEKQLNFNGYLYISGKESVLIDPPGMTKQDFSELENLVGENSAHPLKTVLLTNVHHERECDEFRKKFGASVWINEKDRAGLEGTADKTFTDGDELPCGLITFQFENQKSPGESAFFLKDRGIMFIGDALIGKVPGKLNMLTPDKYRDPVLAKNELNKLLNFEFKILLVGDGAPILNNAKEAVKSFLED</sequence>
<dbReference type="EMBL" id="UINC01010277">
    <property type="protein sequence ID" value="SVA45789.1"/>
    <property type="molecule type" value="Genomic_DNA"/>
</dbReference>
<organism evidence="1">
    <name type="scientific">marine metagenome</name>
    <dbReference type="NCBI Taxonomy" id="408172"/>
    <lineage>
        <taxon>unclassified sequences</taxon>
        <taxon>metagenomes</taxon>
        <taxon>ecological metagenomes</taxon>
    </lineage>
</organism>
<accession>A0A381VZQ2</accession>
<dbReference type="SUPFAM" id="SSF56281">
    <property type="entry name" value="Metallo-hydrolase/oxidoreductase"/>
    <property type="match status" value="1"/>
</dbReference>
<dbReference type="Pfam" id="PF14597">
    <property type="entry name" value="Lactamase_B_5"/>
    <property type="match status" value="1"/>
</dbReference>
<dbReference type="AlphaFoldDB" id="A0A381VZQ2"/>